<accession>A0A154ZB25</accession>
<accession>A0A155CQB8</accession>
<gene>
    <name evidence="4" type="ORF">C1O12_21810</name>
    <name evidence="5" type="ORF">DL189_00490</name>
</gene>
<sequence>MPQKRKILLLDTGKEWGGGTNSMLELLKRINRDKFDITCCFYSDYSRAEGQTIGQVLNSIGIPLLVIPQRKQPAWAKLLKEAGRGLLFFSRSARKAFTRHIDTLWRIRPNVSKIETIFREGGFDTLYMNNQPGSNEEGYLAGANLRARIIQHCRIEPVLTPPLVKLVNAHATKIIAVSHGVERVLLQHGVRPELCTTVNNAIDIHQPLPDRCAMRQRLNIEDDTFVFGSIGSLIPRKANHHTLEALAQFSQRHPQAKWKMVLVGEGAERGALAAQADASGIAEHVIFTGFQNTPFDYLATFDAFILASQSEGLPRVVLEAMLLNIPVIGSKVTGTAELIDHESTGLLFPWSDVSQLAQHLDNIWQDPALRARLAAAAHQNVCNMYAIESYVNGVEAVLGAQ</sequence>
<dbReference type="Gene3D" id="3.40.50.2000">
    <property type="entry name" value="Glycogen Phosphorylase B"/>
    <property type="match status" value="2"/>
</dbReference>
<evidence type="ECO:0000313" key="5">
    <source>
        <dbReference type="EMBL" id="PXB43560.1"/>
    </source>
</evidence>
<dbReference type="InterPro" id="IPR001296">
    <property type="entry name" value="Glyco_trans_1"/>
</dbReference>
<dbReference type="Proteomes" id="UP000246375">
    <property type="component" value="Unassembled WGS sequence"/>
</dbReference>
<dbReference type="GeneID" id="99703840"/>
<dbReference type="PANTHER" id="PTHR12526">
    <property type="entry name" value="GLYCOSYLTRANSFERASE"/>
    <property type="match status" value="1"/>
</dbReference>
<protein>
    <submittedName>
        <fullName evidence="4">Glycosyltransferase</fullName>
    </submittedName>
</protein>
<dbReference type="CDD" id="cd03811">
    <property type="entry name" value="GT4_GT28_WabH-like"/>
    <property type="match status" value="1"/>
</dbReference>
<dbReference type="EMBL" id="PNXT01000002">
    <property type="protein sequence ID" value="PTX82082.1"/>
    <property type="molecule type" value="Genomic_DNA"/>
</dbReference>
<organism evidence="4 6">
    <name type="scientific">Enterobacter hormaechei</name>
    <dbReference type="NCBI Taxonomy" id="158836"/>
    <lineage>
        <taxon>Bacteria</taxon>
        <taxon>Pseudomonadati</taxon>
        <taxon>Pseudomonadota</taxon>
        <taxon>Gammaproteobacteria</taxon>
        <taxon>Enterobacterales</taxon>
        <taxon>Enterobacteriaceae</taxon>
        <taxon>Enterobacter</taxon>
        <taxon>Enterobacter cloacae complex</taxon>
    </lineage>
</organism>
<dbReference type="Pfam" id="PF00534">
    <property type="entry name" value="Glycos_transf_1"/>
    <property type="match status" value="1"/>
</dbReference>
<accession>A0A3S0HIT7</accession>
<evidence type="ECO:0000313" key="4">
    <source>
        <dbReference type="EMBL" id="PTX82082.1"/>
    </source>
</evidence>
<name>A0A154ZB25_9ENTR</name>
<evidence type="ECO:0000259" key="3">
    <source>
        <dbReference type="Pfam" id="PF00534"/>
    </source>
</evidence>
<dbReference type="Proteomes" id="UP000244004">
    <property type="component" value="Unassembled WGS sequence"/>
</dbReference>
<dbReference type="RefSeq" id="WP_022646636.1">
    <property type="nucleotide sequence ID" value="NZ_AP025764.1"/>
</dbReference>
<dbReference type="GO" id="GO:1901135">
    <property type="term" value="P:carbohydrate derivative metabolic process"/>
    <property type="evidence" value="ECO:0007669"/>
    <property type="project" value="UniProtKB-ARBA"/>
</dbReference>
<keyword evidence="2 4" id="KW-0808">Transferase</keyword>
<dbReference type="EMBL" id="QHMI01000001">
    <property type="protein sequence ID" value="PXB43560.1"/>
    <property type="molecule type" value="Genomic_DNA"/>
</dbReference>
<comment type="caution">
    <text evidence="4">The sequence shown here is derived from an EMBL/GenBank/DDBJ whole genome shotgun (WGS) entry which is preliminary data.</text>
</comment>
<dbReference type="AlphaFoldDB" id="A0A154ZB25"/>
<evidence type="ECO:0000313" key="6">
    <source>
        <dbReference type="Proteomes" id="UP000244004"/>
    </source>
</evidence>
<evidence type="ECO:0000313" key="7">
    <source>
        <dbReference type="Proteomes" id="UP000246375"/>
    </source>
</evidence>
<reference evidence="4 6" key="1">
    <citation type="submission" date="2018-01" db="EMBL/GenBank/DDBJ databases">
        <title>Geographic spread and resistance mechanisms of dominant carbapenem-resistant Enterobacter cloacae complex clones ST171 and ST78.</title>
        <authorList>
            <person name="Gomez-Simmonds A."/>
            <person name="Annavajhala M.K."/>
            <person name="Wang Z."/>
            <person name="Macesic N."/>
            <person name="Hu Y."/>
            <person name="Giddins M.J."/>
            <person name="O'Malley A."/>
            <person name="Toussaint N.C."/>
            <person name="Whittier S."/>
            <person name="Torres V.J."/>
            <person name="Uhlemann A.-C."/>
        </authorList>
    </citation>
    <scope>NUCLEOTIDE SEQUENCE [LARGE SCALE GENOMIC DNA]</scope>
    <source>
        <strain evidence="4 6">78</strain>
    </source>
</reference>
<evidence type="ECO:0000256" key="2">
    <source>
        <dbReference type="ARBA" id="ARBA00022679"/>
    </source>
</evidence>
<keyword evidence="1" id="KW-0328">Glycosyltransferase</keyword>
<dbReference type="PANTHER" id="PTHR12526:SF629">
    <property type="entry name" value="TEICHURONIC ACID BIOSYNTHESIS GLYCOSYLTRANSFERASE TUAH-RELATED"/>
    <property type="match status" value="1"/>
</dbReference>
<reference evidence="5 7" key="2">
    <citation type="submission" date="2018-05" db="EMBL/GenBank/DDBJ databases">
        <title>Evaluation of testing and processing parameters for the GenePOC Carba assay.</title>
        <authorList>
            <person name="Walsh T.R."/>
        </authorList>
    </citation>
    <scope>NUCLEOTIDE SEQUENCE [LARGE SCALE GENOMIC DNA]</scope>
    <source>
        <strain evidence="5 7">PECIMP</strain>
    </source>
</reference>
<dbReference type="SUPFAM" id="SSF53756">
    <property type="entry name" value="UDP-Glycosyltransferase/glycogen phosphorylase"/>
    <property type="match status" value="1"/>
</dbReference>
<evidence type="ECO:0000256" key="1">
    <source>
        <dbReference type="ARBA" id="ARBA00022676"/>
    </source>
</evidence>
<feature type="domain" description="Glycosyl transferase family 1" evidence="3">
    <location>
        <begin position="213"/>
        <end position="378"/>
    </location>
</feature>
<dbReference type="GO" id="GO:0016757">
    <property type="term" value="F:glycosyltransferase activity"/>
    <property type="evidence" value="ECO:0007669"/>
    <property type="project" value="UniProtKB-KW"/>
</dbReference>
<proteinExistence type="predicted"/>